<feature type="compositionally biased region" description="Basic and acidic residues" evidence="4">
    <location>
        <begin position="206"/>
        <end position="219"/>
    </location>
</feature>
<evidence type="ECO:0000313" key="7">
    <source>
        <dbReference type="Proteomes" id="UP000515152"/>
    </source>
</evidence>
<dbReference type="Proteomes" id="UP000515152">
    <property type="component" value="Chromosome 10"/>
</dbReference>
<dbReference type="PROSITE" id="PS51292">
    <property type="entry name" value="ZF_RING_CH"/>
    <property type="match status" value="1"/>
</dbReference>
<keyword evidence="2" id="KW-0863">Zinc-finger</keyword>
<dbReference type="Pfam" id="PF12906">
    <property type="entry name" value="RINGv"/>
    <property type="match status" value="1"/>
</dbReference>
<name>A0A6P8FTE2_CLUHA</name>
<dbReference type="InterPro" id="IPR011016">
    <property type="entry name" value="Znf_RING-CH"/>
</dbReference>
<dbReference type="PANTHER" id="PTHR20893">
    <property type="entry name" value="LD08641P"/>
    <property type="match status" value="1"/>
</dbReference>
<keyword evidence="3" id="KW-0862">Zinc</keyword>
<keyword evidence="5" id="KW-0812">Transmembrane</keyword>
<feature type="region of interest" description="Disordered" evidence="4">
    <location>
        <begin position="173"/>
        <end position="219"/>
    </location>
</feature>
<feature type="transmembrane region" description="Helical" evidence="5">
    <location>
        <begin position="96"/>
        <end position="117"/>
    </location>
</feature>
<dbReference type="Gene3D" id="3.30.40.10">
    <property type="entry name" value="Zinc/RING finger domain, C3HC4 (zinc finger)"/>
    <property type="match status" value="1"/>
</dbReference>
<dbReference type="GO" id="GO:0008270">
    <property type="term" value="F:zinc ion binding"/>
    <property type="evidence" value="ECO:0007669"/>
    <property type="project" value="UniProtKB-KW"/>
</dbReference>
<protein>
    <submittedName>
        <fullName evidence="8">Uncharacterized protein LOC116222170</fullName>
    </submittedName>
</protein>
<gene>
    <name evidence="8" type="primary">LOC116222170</name>
</gene>
<proteinExistence type="predicted"/>
<keyword evidence="5" id="KW-1133">Transmembrane helix</keyword>
<evidence type="ECO:0000313" key="8">
    <source>
        <dbReference type="RefSeq" id="XP_031431268.1"/>
    </source>
</evidence>
<feature type="compositionally biased region" description="Polar residues" evidence="4">
    <location>
        <begin position="194"/>
        <end position="204"/>
    </location>
</feature>
<keyword evidence="7" id="KW-1185">Reference proteome</keyword>
<dbReference type="SMART" id="SM00744">
    <property type="entry name" value="RINGv"/>
    <property type="match status" value="1"/>
</dbReference>
<evidence type="ECO:0000256" key="4">
    <source>
        <dbReference type="SAM" id="MobiDB-lite"/>
    </source>
</evidence>
<evidence type="ECO:0000256" key="2">
    <source>
        <dbReference type="ARBA" id="ARBA00022771"/>
    </source>
</evidence>
<dbReference type="GeneID" id="116222170"/>
<sequence>MDNEYAVLSEDCCSDTCKVTVTDGRECFICRDGEASEPLRTFCDCKTLQAHHSCLLTWVSKGVGSEDQLRCSVCRAEYQLQKRAVWRAVALQWQTWPILLSAVALLALVPYSVYRLLTTFPDPTPHTVFRAASICFGLLSFILLIKCVASCLGQRYQQAQRSAFRLLPRPLDGEEGEQEKKKSDAACSAPWWSGVTTGVAQGSRTPEGKLEEARAKGPG</sequence>
<dbReference type="RefSeq" id="XP_031431268.1">
    <property type="nucleotide sequence ID" value="XM_031575408.1"/>
</dbReference>
<evidence type="ECO:0000256" key="3">
    <source>
        <dbReference type="ARBA" id="ARBA00022833"/>
    </source>
</evidence>
<organism evidence="7 8">
    <name type="scientific">Clupea harengus</name>
    <name type="common">Atlantic herring</name>
    <dbReference type="NCBI Taxonomy" id="7950"/>
    <lineage>
        <taxon>Eukaryota</taxon>
        <taxon>Metazoa</taxon>
        <taxon>Chordata</taxon>
        <taxon>Craniata</taxon>
        <taxon>Vertebrata</taxon>
        <taxon>Euteleostomi</taxon>
        <taxon>Actinopterygii</taxon>
        <taxon>Neopterygii</taxon>
        <taxon>Teleostei</taxon>
        <taxon>Clupei</taxon>
        <taxon>Clupeiformes</taxon>
        <taxon>Clupeoidei</taxon>
        <taxon>Clupeidae</taxon>
        <taxon>Clupea</taxon>
    </lineage>
</organism>
<accession>A0A6P8FTE2</accession>
<dbReference type="KEGG" id="char:116222170"/>
<keyword evidence="1" id="KW-0479">Metal-binding</keyword>
<keyword evidence="5" id="KW-0472">Membrane</keyword>
<dbReference type="InterPro" id="IPR013083">
    <property type="entry name" value="Znf_RING/FYVE/PHD"/>
</dbReference>
<dbReference type="PANTHER" id="PTHR20893:SF2">
    <property type="entry name" value="LD08641P"/>
    <property type="match status" value="1"/>
</dbReference>
<evidence type="ECO:0000256" key="5">
    <source>
        <dbReference type="SAM" id="Phobius"/>
    </source>
</evidence>
<dbReference type="AlphaFoldDB" id="A0A6P8FTE2"/>
<feature type="transmembrane region" description="Helical" evidence="5">
    <location>
        <begin position="129"/>
        <end position="152"/>
    </location>
</feature>
<dbReference type="OrthoDB" id="5817083at2759"/>
<dbReference type="SUPFAM" id="SSF57850">
    <property type="entry name" value="RING/U-box"/>
    <property type="match status" value="1"/>
</dbReference>
<evidence type="ECO:0000259" key="6">
    <source>
        <dbReference type="PROSITE" id="PS51292"/>
    </source>
</evidence>
<reference evidence="8" key="1">
    <citation type="submission" date="2025-08" db="UniProtKB">
        <authorList>
            <consortium name="RefSeq"/>
        </authorList>
    </citation>
    <scope>IDENTIFICATION</scope>
</reference>
<feature type="domain" description="RING-CH-type" evidence="6">
    <location>
        <begin position="19"/>
        <end position="81"/>
    </location>
</feature>
<evidence type="ECO:0000256" key="1">
    <source>
        <dbReference type="ARBA" id="ARBA00022723"/>
    </source>
</evidence>